<keyword evidence="5" id="KW-1185">Reference proteome</keyword>
<dbReference type="PROSITE" id="PS51257">
    <property type="entry name" value="PROKAR_LIPOPROTEIN"/>
    <property type="match status" value="1"/>
</dbReference>
<dbReference type="NCBIfam" id="NF045728">
    <property type="entry name" value="glycosyl_F510_1955"/>
    <property type="match status" value="1"/>
</dbReference>
<dbReference type="EMBL" id="JAMBOL010000015">
    <property type="protein sequence ID" value="MCM3715439.1"/>
    <property type="molecule type" value="Genomic_DNA"/>
</dbReference>
<feature type="chain" id="PRO_5040747814" evidence="2">
    <location>
        <begin position="23"/>
        <end position="298"/>
    </location>
</feature>
<dbReference type="CDD" id="cd15482">
    <property type="entry name" value="Sialidase_non-viral"/>
    <property type="match status" value="1"/>
</dbReference>
<feature type="domain" description="Sortilin N-terminal" evidence="3">
    <location>
        <begin position="190"/>
        <end position="293"/>
    </location>
</feature>
<accession>A0A9X2DR61</accession>
<dbReference type="Pfam" id="PF15902">
    <property type="entry name" value="Sortilin-Vps10"/>
    <property type="match status" value="1"/>
</dbReference>
<keyword evidence="1" id="KW-0677">Repeat</keyword>
<gene>
    <name evidence="4" type="ORF">M3202_15315</name>
</gene>
<dbReference type="InterPro" id="IPR031778">
    <property type="entry name" value="Sortilin_N"/>
</dbReference>
<evidence type="ECO:0000256" key="2">
    <source>
        <dbReference type="SAM" id="SignalP"/>
    </source>
</evidence>
<protein>
    <submittedName>
        <fullName evidence="4">YCF48-related protein</fullName>
    </submittedName>
</protein>
<organism evidence="4 5">
    <name type="scientific">Halalkalibacter oceani</name>
    <dbReference type="NCBI Taxonomy" id="1653776"/>
    <lineage>
        <taxon>Bacteria</taxon>
        <taxon>Bacillati</taxon>
        <taxon>Bacillota</taxon>
        <taxon>Bacilli</taxon>
        <taxon>Bacillales</taxon>
        <taxon>Bacillaceae</taxon>
        <taxon>Halalkalibacter</taxon>
    </lineage>
</organism>
<dbReference type="Proteomes" id="UP001139179">
    <property type="component" value="Unassembled WGS sequence"/>
</dbReference>
<feature type="signal peptide" evidence="2">
    <location>
        <begin position="1"/>
        <end position="22"/>
    </location>
</feature>
<dbReference type="InterPro" id="IPR015943">
    <property type="entry name" value="WD40/YVTN_repeat-like_dom_sf"/>
</dbReference>
<dbReference type="InterPro" id="IPR050310">
    <property type="entry name" value="VPS10-sortilin"/>
</dbReference>
<dbReference type="Gene3D" id="2.130.10.10">
    <property type="entry name" value="YVTN repeat-like/Quinoprotein amine dehydrogenase"/>
    <property type="match status" value="1"/>
</dbReference>
<dbReference type="RefSeq" id="WP_251224186.1">
    <property type="nucleotide sequence ID" value="NZ_JAMBOL010000015.1"/>
</dbReference>
<proteinExistence type="predicted"/>
<evidence type="ECO:0000313" key="5">
    <source>
        <dbReference type="Proteomes" id="UP001139179"/>
    </source>
</evidence>
<evidence type="ECO:0000313" key="4">
    <source>
        <dbReference type="EMBL" id="MCM3715439.1"/>
    </source>
</evidence>
<name>A0A9X2DR61_9BACI</name>
<keyword evidence="2" id="KW-0732">Signal</keyword>
<evidence type="ECO:0000256" key="1">
    <source>
        <dbReference type="ARBA" id="ARBA00022737"/>
    </source>
</evidence>
<sequence>MKKQLFGVLMSLLFISACSSNSDGIDSFTHLHGLEYAQTGDGFYVATHHGLVHADETGWNLMGEPEQQHDFMGYTVIEGEQMISSGHPSVQSDYNDPLGVILSEDAGETWEPIALYEEVDFHILHINETNKDMMYGIDVYNSNLYRSENGGYNWDMLDVTGMPEPLASVLSFTSHPQSPNHLLAGTENGFYTSSDGGETWTQSNANLSASALTTLDSESEELIAYLFGEKQGLYYSENFGETWQSLDFEVEDETIGYISIHPTDKNRLLIGSHQQSIYETSDFGESWEVLAEEGQPNR</sequence>
<evidence type="ECO:0000259" key="3">
    <source>
        <dbReference type="Pfam" id="PF15902"/>
    </source>
</evidence>
<comment type="caution">
    <text evidence="4">The sequence shown here is derived from an EMBL/GenBank/DDBJ whole genome shotgun (WGS) entry which is preliminary data.</text>
</comment>
<dbReference type="InterPro" id="IPR054817">
    <property type="entry name" value="Glycosyl_F510_1955-like"/>
</dbReference>
<dbReference type="SUPFAM" id="SSF110296">
    <property type="entry name" value="Oligoxyloglucan reducing end-specific cellobiohydrolase"/>
    <property type="match status" value="1"/>
</dbReference>
<dbReference type="AlphaFoldDB" id="A0A9X2DR61"/>
<dbReference type="PANTHER" id="PTHR12106:SF27">
    <property type="entry name" value="SORTILIN-RELATED RECEPTOR"/>
    <property type="match status" value="1"/>
</dbReference>
<dbReference type="PANTHER" id="PTHR12106">
    <property type="entry name" value="SORTILIN RELATED"/>
    <property type="match status" value="1"/>
</dbReference>
<reference evidence="4" key="1">
    <citation type="submission" date="2022-05" db="EMBL/GenBank/DDBJ databases">
        <title>Comparative Genomics of Spacecraft Associated Microbes.</title>
        <authorList>
            <person name="Tran M.T."/>
            <person name="Wright A."/>
            <person name="Seuylemezian A."/>
            <person name="Eisen J."/>
            <person name="Coil D."/>
        </authorList>
    </citation>
    <scope>NUCLEOTIDE SEQUENCE</scope>
    <source>
        <strain evidence="4">214.1.1</strain>
    </source>
</reference>